<accession>A0ABT7GT72</accession>
<evidence type="ECO:0000313" key="3">
    <source>
        <dbReference type="EMBL" id="MDK9496110.1"/>
    </source>
</evidence>
<dbReference type="Proteomes" id="UP001223390">
    <property type="component" value="Unassembled WGS sequence"/>
</dbReference>
<dbReference type="InterPro" id="IPR040754">
    <property type="entry name" value="PreAtp-grasp"/>
</dbReference>
<comment type="caution">
    <text evidence="3">The sequence shown here is derived from an EMBL/GenBank/DDBJ whole genome shotgun (WGS) entry which is preliminary data.</text>
</comment>
<keyword evidence="4" id="KW-1185">Reference proteome</keyword>
<sequence>MPKIIIANTFSPEILSDFDTCTDEDFLASGHYAQGLLWSAEEDDVLVLPTAPGPDFARYAARLMGLDPSRVHVTVPERGLMPEGLLSPDTLLDPPFTARLARLAGPAAHVWPYYYDRMSAEATHALGLTRSTPGFGYVDEGGARLLNSKANFRAIAAGNGLPVPPGIATADRTTAVDYARQALASRGAVMVKQDYNAGGFGNEIITLDHQRRTGTRNATVLAHHDDVHGHFDAQWDTYTNGGRDRVVIELYIEDCVPVYREMHLTPAGVEAFGHGEMLMNPAYDGLALPGRAGDRSRNPDFFDGAERIAEVVHAMGYRGLMSVDALLTPSGGVLFNEFNCRNGGSTHIHRIGQRVIGGDPLADRTVLVRRIPAPLPFAELVERLEEQGLAFDPGRRTGVVLATDVAPDGKVQYCAVARTAEEADALERLLPAAFGHGRKAA</sequence>
<keyword evidence="3" id="KW-0436">Ligase</keyword>
<reference evidence="3 4" key="1">
    <citation type="submission" date="2023-05" db="EMBL/GenBank/DDBJ databases">
        <title>Sequencing and Assembly of Streptomyces sp. NP73.</title>
        <authorList>
            <person name="Konwar A.N."/>
            <person name="Saikia K."/>
            <person name="Thakur D."/>
        </authorList>
    </citation>
    <scope>NUCLEOTIDE SEQUENCE [LARGE SCALE GENOMIC DNA]</scope>
    <source>
        <strain evidence="3 4">NP73</strain>
    </source>
</reference>
<dbReference type="Pfam" id="PF18105">
    <property type="entry name" value="PGM1_C"/>
    <property type="match status" value="1"/>
</dbReference>
<feature type="domain" description="ATP-grasp" evidence="2">
    <location>
        <begin position="153"/>
        <end position="369"/>
    </location>
</feature>
<dbReference type="InterPro" id="IPR011761">
    <property type="entry name" value="ATP-grasp"/>
</dbReference>
<protein>
    <submittedName>
        <fullName evidence="3">Peptide ligase PGM1-related protein</fullName>
    </submittedName>
</protein>
<evidence type="ECO:0000259" key="2">
    <source>
        <dbReference type="PROSITE" id="PS50975"/>
    </source>
</evidence>
<gene>
    <name evidence="3" type="ORF">QEZ40_000450</name>
</gene>
<proteinExistence type="predicted"/>
<dbReference type="GO" id="GO:0016874">
    <property type="term" value="F:ligase activity"/>
    <property type="evidence" value="ECO:0007669"/>
    <property type="project" value="UniProtKB-KW"/>
</dbReference>
<dbReference type="Pfam" id="PF18604">
    <property type="entry name" value="PreAtp-grasp"/>
    <property type="match status" value="1"/>
</dbReference>
<dbReference type="InterPro" id="IPR041356">
    <property type="entry name" value="PGM1_C"/>
</dbReference>
<evidence type="ECO:0000313" key="4">
    <source>
        <dbReference type="Proteomes" id="UP001223390"/>
    </source>
</evidence>
<dbReference type="SUPFAM" id="SSF56059">
    <property type="entry name" value="Glutathione synthetase ATP-binding domain-like"/>
    <property type="match status" value="1"/>
</dbReference>
<dbReference type="PROSITE" id="PS50975">
    <property type="entry name" value="ATP_GRASP"/>
    <property type="match status" value="1"/>
</dbReference>
<dbReference type="RefSeq" id="WP_285341643.1">
    <property type="nucleotide sequence ID" value="NZ_JASITI010000010.1"/>
</dbReference>
<keyword evidence="1" id="KW-0067">ATP-binding</keyword>
<dbReference type="EMBL" id="JASITI010000010">
    <property type="protein sequence ID" value="MDK9496110.1"/>
    <property type="molecule type" value="Genomic_DNA"/>
</dbReference>
<name>A0ABT7GT72_9ACTN</name>
<evidence type="ECO:0000256" key="1">
    <source>
        <dbReference type="PROSITE-ProRule" id="PRU00409"/>
    </source>
</evidence>
<keyword evidence="1" id="KW-0547">Nucleotide-binding</keyword>
<organism evidence="3 4">
    <name type="scientific">Streptomyces katrae</name>
    <dbReference type="NCBI Taxonomy" id="68223"/>
    <lineage>
        <taxon>Bacteria</taxon>
        <taxon>Bacillati</taxon>
        <taxon>Actinomycetota</taxon>
        <taxon>Actinomycetes</taxon>
        <taxon>Kitasatosporales</taxon>
        <taxon>Streptomycetaceae</taxon>
        <taxon>Streptomyces</taxon>
    </lineage>
</organism>